<dbReference type="RefSeq" id="WP_306104560.1">
    <property type="nucleotide sequence ID" value="NZ_CP120983.1"/>
</dbReference>
<proteinExistence type="predicted"/>
<protein>
    <submittedName>
        <fullName evidence="2">SAVED domain-containing protein</fullName>
    </submittedName>
</protein>
<feature type="domain" description="SMODS-associated and fused to various effectors" evidence="1">
    <location>
        <begin position="300"/>
        <end position="488"/>
    </location>
</feature>
<dbReference type="NCBIfam" id="NF033611">
    <property type="entry name" value="SAVED"/>
    <property type="match status" value="1"/>
</dbReference>
<evidence type="ECO:0000313" key="2">
    <source>
        <dbReference type="EMBL" id="WLQ67555.1"/>
    </source>
</evidence>
<evidence type="ECO:0000313" key="3">
    <source>
        <dbReference type="Proteomes" id="UP001224433"/>
    </source>
</evidence>
<name>A0ABY9JKB3_9ACTN</name>
<gene>
    <name evidence="2" type="ORF">P8A20_30080</name>
</gene>
<dbReference type="Pfam" id="PF18145">
    <property type="entry name" value="SAVED"/>
    <property type="match status" value="1"/>
</dbReference>
<reference evidence="2 3" key="1">
    <citation type="submission" date="2023-03" db="EMBL/GenBank/DDBJ databases">
        <title>Isolation and description of six Streptomyces strains from soil environments, able to metabolize different microbial glucans.</title>
        <authorList>
            <person name="Widen T."/>
            <person name="Larsbrink J."/>
        </authorList>
    </citation>
    <scope>NUCLEOTIDE SEQUENCE [LARGE SCALE GENOMIC DNA]</scope>
    <source>
        <strain evidence="2 3">Alt3</strain>
    </source>
</reference>
<organism evidence="2 3">
    <name type="scientific">Streptomyces glycanivorans</name>
    <dbReference type="NCBI Taxonomy" id="3033808"/>
    <lineage>
        <taxon>Bacteria</taxon>
        <taxon>Bacillati</taxon>
        <taxon>Actinomycetota</taxon>
        <taxon>Actinomycetes</taxon>
        <taxon>Kitasatosporales</taxon>
        <taxon>Streptomycetaceae</taxon>
        <taxon>Streptomyces</taxon>
    </lineage>
</organism>
<keyword evidence="3" id="KW-1185">Reference proteome</keyword>
<accession>A0ABY9JKB3</accession>
<evidence type="ECO:0000259" key="1">
    <source>
        <dbReference type="Pfam" id="PF18145"/>
    </source>
</evidence>
<dbReference type="InterPro" id="IPR040836">
    <property type="entry name" value="SAVED"/>
</dbReference>
<dbReference type="EMBL" id="CP120983">
    <property type="protein sequence ID" value="WLQ67555.1"/>
    <property type="molecule type" value="Genomic_DNA"/>
</dbReference>
<sequence length="491" mass="53755">MEPLPAPSPTSVRITGDHYQWLIAWTGCLTLLRENAIHTANPVVSVGVEADDAGNLDDVVLLRRTPPHTYAQVKYTVSNTTPVNEDYLTKPSPTGGPSILKKIATTWRTLTADGTDADLAIITNRAPDPNDPLIAVRDARTQLLLPKAAHGTARAETGKARTRWAQNAGLSESELHDLLSRLRFDLSRELQHVQEQLQLLMAVCGLRNDRHAVDEGANWVAQQVRDGHRTLTLDMVKTAVESLDLKTGPAYAILSIATLKPDPIASEADHTINWIDRFETDSAYTKRRPLAPATWAQLQDDIEAAPARLPGRTNISVSGSLRLAPAFLTGTAFRMVTGADLAVLQRGDLWSTRDTYDTECDPAVKEYDIGQGEDLAVGVNVTVKEQHFTQDVLEYLEGQNIPASRLLILTPPAGPKDRSVLDSPAANALAVGVRDALRRPSHATSRIHLFLACPMGLALLLGHRWNRLRPTVVYEDVSTAQVYEPAFFVQA</sequence>
<dbReference type="Proteomes" id="UP001224433">
    <property type="component" value="Chromosome"/>
</dbReference>